<protein>
    <submittedName>
        <fullName evidence="5">Serine phosphatase RsbU, regulator of sigma subunit</fullName>
    </submittedName>
</protein>
<dbReference type="AlphaFoldDB" id="A0A1G9VEE7"/>
<sequence length="423" mass="44720">MRWKPHGGSGGRARQQNRGLVWVPLALIVVITLADIFSPANIHLGPLLVVAPALTASFGGSRLTALIGLLAVGALLAISEIRSSITTSNHETQLIALVLVSGFTVVFTRVRERHSAELRQVRTVAETAQQVVLQPLPETMGPVRIAFTYQAAADQARIGGDLYAAVRTPEGTRLLIGDVRGKGLAAVDDAALLLGAFRSAAHRGLSLPALFAELEAIVWWGLSQPARDDEEAGEAFITAALVDVPDHGSEVHILNRGHPPPLRLSRGRVTALDPGESAPPLGVCPPRTTPARVDSHPFGPGDLLLLYTDGATEARDDSGAFYPLADRVAAFPGLQGPRDLVEHVREDLHAYTGGLLGDDAALVAVARRPREEDAAGTGVRELPADAGPRAGAQPAEEEREPEPEPKGWAARHAAPTRGLRDPG</sequence>
<keyword evidence="6" id="KW-1185">Reference proteome</keyword>
<evidence type="ECO:0000259" key="4">
    <source>
        <dbReference type="SMART" id="SM00331"/>
    </source>
</evidence>
<dbReference type="InterPro" id="IPR052016">
    <property type="entry name" value="Bact_Sigma-Reg"/>
</dbReference>
<dbReference type="GO" id="GO:0016791">
    <property type="term" value="F:phosphatase activity"/>
    <property type="evidence" value="ECO:0007669"/>
    <property type="project" value="TreeGrafter"/>
</dbReference>
<dbReference type="InterPro" id="IPR036457">
    <property type="entry name" value="PPM-type-like_dom_sf"/>
</dbReference>
<accession>A0A1G9VEE7</accession>
<dbReference type="PANTHER" id="PTHR43156:SF2">
    <property type="entry name" value="STAGE II SPORULATION PROTEIN E"/>
    <property type="match status" value="1"/>
</dbReference>
<feature type="region of interest" description="Disordered" evidence="2">
    <location>
        <begin position="369"/>
        <end position="423"/>
    </location>
</feature>
<gene>
    <name evidence="5" type="ORF">SAMN05216259_101246</name>
</gene>
<dbReference type="Gene3D" id="3.60.40.10">
    <property type="entry name" value="PPM-type phosphatase domain"/>
    <property type="match status" value="1"/>
</dbReference>
<organism evidence="5 6">
    <name type="scientific">Actinacidiphila guanduensis</name>
    <dbReference type="NCBI Taxonomy" id="310781"/>
    <lineage>
        <taxon>Bacteria</taxon>
        <taxon>Bacillati</taxon>
        <taxon>Actinomycetota</taxon>
        <taxon>Actinomycetes</taxon>
        <taxon>Kitasatosporales</taxon>
        <taxon>Streptomycetaceae</taxon>
        <taxon>Actinacidiphila</taxon>
    </lineage>
</organism>
<keyword evidence="3" id="KW-1133">Transmembrane helix</keyword>
<feature type="transmembrane region" description="Helical" evidence="3">
    <location>
        <begin position="62"/>
        <end position="81"/>
    </location>
</feature>
<dbReference type="SUPFAM" id="SSF81606">
    <property type="entry name" value="PP2C-like"/>
    <property type="match status" value="1"/>
</dbReference>
<reference evidence="5 6" key="1">
    <citation type="submission" date="2016-10" db="EMBL/GenBank/DDBJ databases">
        <authorList>
            <person name="de Groot N.N."/>
        </authorList>
    </citation>
    <scope>NUCLEOTIDE SEQUENCE [LARGE SCALE GENOMIC DNA]</scope>
    <source>
        <strain evidence="5 6">CGMCC 4.2022</strain>
    </source>
</reference>
<keyword evidence="3" id="KW-0812">Transmembrane</keyword>
<dbReference type="EMBL" id="FNIE01000001">
    <property type="protein sequence ID" value="SDM70592.1"/>
    <property type="molecule type" value="Genomic_DNA"/>
</dbReference>
<dbReference type="PANTHER" id="PTHR43156">
    <property type="entry name" value="STAGE II SPORULATION PROTEIN E-RELATED"/>
    <property type="match status" value="1"/>
</dbReference>
<dbReference type="SMART" id="SM00331">
    <property type="entry name" value="PP2C_SIG"/>
    <property type="match status" value="1"/>
</dbReference>
<evidence type="ECO:0000256" key="1">
    <source>
        <dbReference type="ARBA" id="ARBA00022801"/>
    </source>
</evidence>
<evidence type="ECO:0000256" key="3">
    <source>
        <dbReference type="SAM" id="Phobius"/>
    </source>
</evidence>
<feature type="transmembrane region" description="Helical" evidence="3">
    <location>
        <begin position="93"/>
        <end position="110"/>
    </location>
</feature>
<evidence type="ECO:0000313" key="5">
    <source>
        <dbReference type="EMBL" id="SDM70592.1"/>
    </source>
</evidence>
<evidence type="ECO:0000256" key="2">
    <source>
        <dbReference type="SAM" id="MobiDB-lite"/>
    </source>
</evidence>
<feature type="domain" description="PPM-type phosphatase" evidence="4">
    <location>
        <begin position="143"/>
        <end position="367"/>
    </location>
</feature>
<dbReference type="Pfam" id="PF07228">
    <property type="entry name" value="SpoIIE"/>
    <property type="match status" value="1"/>
</dbReference>
<evidence type="ECO:0000313" key="6">
    <source>
        <dbReference type="Proteomes" id="UP000199341"/>
    </source>
</evidence>
<proteinExistence type="predicted"/>
<dbReference type="FunFam" id="3.60.40.10:FF:000058">
    <property type="entry name" value="Stage II sporulation protein E"/>
    <property type="match status" value="1"/>
</dbReference>
<keyword evidence="1" id="KW-0378">Hydrolase</keyword>
<feature type="transmembrane region" description="Helical" evidence="3">
    <location>
        <begin position="20"/>
        <end position="42"/>
    </location>
</feature>
<dbReference type="RefSeq" id="WP_245771067.1">
    <property type="nucleotide sequence ID" value="NZ_FNIE01000001.1"/>
</dbReference>
<name>A0A1G9VEE7_9ACTN</name>
<keyword evidence="3" id="KW-0472">Membrane</keyword>
<dbReference type="STRING" id="310781.SAMN05216259_101246"/>
<dbReference type="Proteomes" id="UP000199341">
    <property type="component" value="Unassembled WGS sequence"/>
</dbReference>
<dbReference type="InterPro" id="IPR001932">
    <property type="entry name" value="PPM-type_phosphatase-like_dom"/>
</dbReference>